<dbReference type="AlphaFoldDB" id="A0A409X744"/>
<evidence type="ECO:0000313" key="2">
    <source>
        <dbReference type="EMBL" id="PPQ86541.1"/>
    </source>
</evidence>
<protein>
    <recommendedName>
        <fullName evidence="1">Adaptive response protein AidB N-terminal domain-containing protein</fullName>
    </recommendedName>
</protein>
<dbReference type="Pfam" id="PF18158">
    <property type="entry name" value="AidB_N"/>
    <property type="match status" value="1"/>
</dbReference>
<dbReference type="Gene3D" id="6.10.250.600">
    <property type="match status" value="1"/>
</dbReference>
<dbReference type="PANTHER" id="PTHR42707:SF2">
    <property type="entry name" value="ACD11 DEHYDROGENASE"/>
    <property type="match status" value="1"/>
</dbReference>
<sequence>MRIEDGFHPTPFIEDNAYTADPVLSSLLKRVLPSSVFEEVAPDLERCGLEVVTSLRTLSDSGRVFPPKLLQYDQWGRRIDDLQTSEGWRELKAIAQREGIPGIFYERKFGEHSRVYGFAKMMIMVGDTNEVWEEIQMIIAESLPESL</sequence>
<dbReference type="OrthoDB" id="10251155at2759"/>
<accession>A0A409X744</accession>
<dbReference type="GO" id="GO:0003995">
    <property type="term" value="F:acyl-CoA dehydrogenase activity"/>
    <property type="evidence" value="ECO:0007669"/>
    <property type="project" value="TreeGrafter"/>
</dbReference>
<comment type="caution">
    <text evidence="2">The sequence shown here is derived from an EMBL/GenBank/DDBJ whole genome shotgun (WGS) entry which is preliminary data.</text>
</comment>
<dbReference type="InParanoid" id="A0A409X744"/>
<dbReference type="PANTHER" id="PTHR42707">
    <property type="entry name" value="ACYL-COA DEHYDROGENASE"/>
    <property type="match status" value="1"/>
</dbReference>
<dbReference type="InterPro" id="IPR041504">
    <property type="entry name" value="AidB_N"/>
</dbReference>
<gene>
    <name evidence="2" type="ORF">CVT25_007199</name>
</gene>
<dbReference type="InterPro" id="IPR052904">
    <property type="entry name" value="Acyl-CoA_dehydrogenase-like"/>
</dbReference>
<dbReference type="Proteomes" id="UP000283269">
    <property type="component" value="Unassembled WGS sequence"/>
</dbReference>
<name>A0A409X744_PSICY</name>
<dbReference type="EMBL" id="NHYD01002463">
    <property type="protein sequence ID" value="PPQ86541.1"/>
    <property type="molecule type" value="Genomic_DNA"/>
</dbReference>
<proteinExistence type="predicted"/>
<feature type="domain" description="Adaptive response protein AidB N-terminal" evidence="1">
    <location>
        <begin position="9"/>
        <end position="120"/>
    </location>
</feature>
<dbReference type="STRING" id="93625.A0A409X744"/>
<organism evidence="2 3">
    <name type="scientific">Psilocybe cyanescens</name>
    <dbReference type="NCBI Taxonomy" id="93625"/>
    <lineage>
        <taxon>Eukaryota</taxon>
        <taxon>Fungi</taxon>
        <taxon>Dikarya</taxon>
        <taxon>Basidiomycota</taxon>
        <taxon>Agaricomycotina</taxon>
        <taxon>Agaricomycetes</taxon>
        <taxon>Agaricomycetidae</taxon>
        <taxon>Agaricales</taxon>
        <taxon>Agaricineae</taxon>
        <taxon>Strophariaceae</taxon>
        <taxon>Psilocybe</taxon>
    </lineage>
</organism>
<reference evidence="2 3" key="1">
    <citation type="journal article" date="2018" name="Evol. Lett.">
        <title>Horizontal gene cluster transfer increased hallucinogenic mushroom diversity.</title>
        <authorList>
            <person name="Reynolds H.T."/>
            <person name="Vijayakumar V."/>
            <person name="Gluck-Thaler E."/>
            <person name="Korotkin H.B."/>
            <person name="Matheny P.B."/>
            <person name="Slot J.C."/>
        </authorList>
    </citation>
    <scope>NUCLEOTIDE SEQUENCE [LARGE SCALE GENOMIC DNA]</scope>
    <source>
        <strain evidence="2 3">2631</strain>
    </source>
</reference>
<evidence type="ECO:0000259" key="1">
    <source>
        <dbReference type="Pfam" id="PF18158"/>
    </source>
</evidence>
<evidence type="ECO:0000313" key="3">
    <source>
        <dbReference type="Proteomes" id="UP000283269"/>
    </source>
</evidence>
<keyword evidence="3" id="KW-1185">Reference proteome</keyword>